<feature type="transmembrane region" description="Helical" evidence="1">
    <location>
        <begin position="12"/>
        <end position="29"/>
    </location>
</feature>
<keyword evidence="1" id="KW-1133">Transmembrane helix</keyword>
<reference evidence="2 3" key="1">
    <citation type="submission" date="2018-02" db="EMBL/GenBank/DDBJ databases">
        <title>The genomes of Aspergillus section Nigri reveals drivers in fungal speciation.</title>
        <authorList>
            <consortium name="DOE Joint Genome Institute"/>
            <person name="Vesth T.C."/>
            <person name="Nybo J."/>
            <person name="Theobald S."/>
            <person name="Brandl J."/>
            <person name="Frisvad J.C."/>
            <person name="Nielsen K.F."/>
            <person name="Lyhne E.K."/>
            <person name="Kogle M.E."/>
            <person name="Kuo A."/>
            <person name="Riley R."/>
            <person name="Clum A."/>
            <person name="Nolan M."/>
            <person name="Lipzen A."/>
            <person name="Salamov A."/>
            <person name="Henrissat B."/>
            <person name="Wiebenga A."/>
            <person name="De vries R.P."/>
            <person name="Grigoriev I.V."/>
            <person name="Mortensen U.H."/>
            <person name="Andersen M.R."/>
            <person name="Baker S.E."/>
        </authorList>
    </citation>
    <scope>NUCLEOTIDE SEQUENCE [LARGE SCALE GENOMIC DNA]</scope>
    <source>
        <strain evidence="2 3">CBS 707.79</strain>
    </source>
</reference>
<dbReference type="VEuPathDB" id="FungiDB:BO71DRAFT_159477"/>
<protein>
    <submittedName>
        <fullName evidence="2">Uncharacterized protein</fullName>
    </submittedName>
</protein>
<proteinExistence type="predicted"/>
<evidence type="ECO:0000313" key="2">
    <source>
        <dbReference type="EMBL" id="PYH96757.1"/>
    </source>
</evidence>
<evidence type="ECO:0000313" key="3">
    <source>
        <dbReference type="Proteomes" id="UP000247810"/>
    </source>
</evidence>
<accession>A0A319DRQ4</accession>
<keyword evidence="3" id="KW-1185">Reference proteome</keyword>
<evidence type="ECO:0000256" key="1">
    <source>
        <dbReference type="SAM" id="Phobius"/>
    </source>
</evidence>
<keyword evidence="1" id="KW-0472">Membrane</keyword>
<name>A0A319DRQ4_9EURO</name>
<dbReference type="Proteomes" id="UP000247810">
    <property type="component" value="Unassembled WGS sequence"/>
</dbReference>
<sequence length="59" mass="6599">MNTSIRVVPKLALLVPSCVTPSAMVLYIGNKRGRCNPTFHNTNNKTHFLITYPSMYLCA</sequence>
<gene>
    <name evidence="2" type="ORF">BO71DRAFT_159477</name>
</gene>
<dbReference type="AlphaFoldDB" id="A0A319DRQ4"/>
<keyword evidence="1" id="KW-0812">Transmembrane</keyword>
<dbReference type="EMBL" id="KZ825833">
    <property type="protein sequence ID" value="PYH96757.1"/>
    <property type="molecule type" value="Genomic_DNA"/>
</dbReference>
<organism evidence="2 3">
    <name type="scientific">Aspergillus ellipticus CBS 707.79</name>
    <dbReference type="NCBI Taxonomy" id="1448320"/>
    <lineage>
        <taxon>Eukaryota</taxon>
        <taxon>Fungi</taxon>
        <taxon>Dikarya</taxon>
        <taxon>Ascomycota</taxon>
        <taxon>Pezizomycotina</taxon>
        <taxon>Eurotiomycetes</taxon>
        <taxon>Eurotiomycetidae</taxon>
        <taxon>Eurotiales</taxon>
        <taxon>Aspergillaceae</taxon>
        <taxon>Aspergillus</taxon>
        <taxon>Aspergillus subgen. Circumdati</taxon>
    </lineage>
</organism>